<sequence>MSVLFRLLLFYAVLCLCIANNSHVEASSFHALDFQIVDLEWEYVDQLLPKESTFTVLDIETGERFDVQRRAGSNHIDAQPLTVQDTNKMKKIFHGEWSWNRRAVFVEYEQVLIPASIHGMPHGGGALQNNFPGHTCIHFIGSTTHGSGKADPSHQLMIIKATGKLQAYIQSLQPEDTVKALLLSLKNRDHQVANHLALTQLTYQDIENIDALKWEIQSSSQNEEEASVNVSFKLYIKDIGPIERKVHVTLQRNKVLQQWVVDPSPILSTLSME</sequence>
<dbReference type="AlphaFoldDB" id="A0A147KAB3"/>
<feature type="signal peptide" evidence="1">
    <location>
        <begin position="1"/>
        <end position="26"/>
    </location>
</feature>
<dbReference type="PATRIC" id="fig|1150625.3.peg.1022"/>
<gene>
    <name evidence="2" type="ORF">Q75_04875</name>
</gene>
<dbReference type="STRING" id="1150625.Q75_04875"/>
<comment type="caution">
    <text evidence="2">The sequence shown here is derived from an EMBL/GenBank/DDBJ whole genome shotgun (WGS) entry which is preliminary data.</text>
</comment>
<dbReference type="Proteomes" id="UP000074108">
    <property type="component" value="Unassembled WGS sequence"/>
</dbReference>
<organism evidence="2 3">
    <name type="scientific">Bacillus coahuilensis p1.1.43</name>
    <dbReference type="NCBI Taxonomy" id="1150625"/>
    <lineage>
        <taxon>Bacteria</taxon>
        <taxon>Bacillati</taxon>
        <taxon>Bacillota</taxon>
        <taxon>Bacilli</taxon>
        <taxon>Bacillales</taxon>
        <taxon>Bacillaceae</taxon>
        <taxon>Bacillus</taxon>
    </lineage>
</organism>
<dbReference type="EMBL" id="LDYG01000021">
    <property type="protein sequence ID" value="KUP07568.1"/>
    <property type="molecule type" value="Genomic_DNA"/>
</dbReference>
<evidence type="ECO:0000313" key="3">
    <source>
        <dbReference type="Proteomes" id="UP000074108"/>
    </source>
</evidence>
<proteinExistence type="predicted"/>
<evidence type="ECO:0000313" key="2">
    <source>
        <dbReference type="EMBL" id="KUP07568.1"/>
    </source>
</evidence>
<keyword evidence="3" id="KW-1185">Reference proteome</keyword>
<name>A0A147KAB3_9BACI</name>
<keyword evidence="1" id="KW-0732">Signal</keyword>
<reference evidence="2 3" key="1">
    <citation type="journal article" date="2016" name="Front. Microbiol.">
        <title>Microevolution Analysis of Bacillus coahuilensis Unveils Differences in Phosphorus Acquisition Strategies and Their Regulation.</title>
        <authorList>
            <person name="Gomez-Lunar Z."/>
            <person name="Hernandez-Gonzalez I."/>
            <person name="Rodriguez-Torres M.D."/>
            <person name="Souza V."/>
            <person name="Olmedo-Alvarez G."/>
        </authorList>
    </citation>
    <scope>NUCLEOTIDE SEQUENCE [LARGE SCALE GENOMIC DNA]</scope>
    <source>
        <strain evidence="3">p1.1.43</strain>
    </source>
</reference>
<feature type="chain" id="PRO_5007549725" evidence="1">
    <location>
        <begin position="27"/>
        <end position="273"/>
    </location>
</feature>
<protein>
    <submittedName>
        <fullName evidence="2">Uncharacterized protein</fullName>
    </submittedName>
</protein>
<accession>A0A147KAB3</accession>
<evidence type="ECO:0000256" key="1">
    <source>
        <dbReference type="SAM" id="SignalP"/>
    </source>
</evidence>